<keyword evidence="9" id="KW-1185">Reference proteome</keyword>
<evidence type="ECO:0000313" key="8">
    <source>
        <dbReference type="EMBL" id="MDQ1124342.1"/>
    </source>
</evidence>
<dbReference type="InterPro" id="IPR009057">
    <property type="entry name" value="Homeodomain-like_sf"/>
</dbReference>
<dbReference type="RefSeq" id="WP_307485303.1">
    <property type="nucleotide sequence ID" value="NZ_JAUTBF010000001.1"/>
</dbReference>
<evidence type="ECO:0000256" key="4">
    <source>
        <dbReference type="ARBA" id="ARBA00023163"/>
    </source>
</evidence>
<evidence type="ECO:0000256" key="2">
    <source>
        <dbReference type="ARBA" id="ARBA00023015"/>
    </source>
</evidence>
<dbReference type="PANTHER" id="PTHR47506:SF6">
    <property type="entry name" value="HTH-TYPE TRANSCRIPTIONAL REPRESSOR NEMR"/>
    <property type="match status" value="1"/>
</dbReference>
<dbReference type="PROSITE" id="PS50977">
    <property type="entry name" value="HTH_TETR_2"/>
    <property type="match status" value="1"/>
</dbReference>
<dbReference type="Pfam" id="PF00440">
    <property type="entry name" value="TetR_N"/>
    <property type="match status" value="1"/>
</dbReference>
<keyword evidence="4" id="KW-0804">Transcription</keyword>
<accession>A0ABU0TXF5</accession>
<evidence type="ECO:0000256" key="6">
    <source>
        <dbReference type="SAM" id="MobiDB-lite"/>
    </source>
</evidence>
<dbReference type="PRINTS" id="PR00455">
    <property type="entry name" value="HTHTETR"/>
</dbReference>
<dbReference type="SUPFAM" id="SSF48498">
    <property type="entry name" value="Tetracyclin repressor-like, C-terminal domain"/>
    <property type="match status" value="1"/>
</dbReference>
<dbReference type="InterPro" id="IPR001647">
    <property type="entry name" value="HTH_TetR"/>
</dbReference>
<proteinExistence type="predicted"/>
<keyword evidence="1" id="KW-0678">Repressor</keyword>
<dbReference type="PANTHER" id="PTHR47506">
    <property type="entry name" value="TRANSCRIPTIONAL REGULATORY PROTEIN"/>
    <property type="match status" value="1"/>
</dbReference>
<dbReference type="EMBL" id="JAUTBF010000001">
    <property type="protein sequence ID" value="MDQ1124342.1"/>
    <property type="molecule type" value="Genomic_DNA"/>
</dbReference>
<feature type="region of interest" description="Disordered" evidence="6">
    <location>
        <begin position="1"/>
        <end position="31"/>
    </location>
</feature>
<evidence type="ECO:0000313" key="9">
    <source>
        <dbReference type="Proteomes" id="UP001226691"/>
    </source>
</evidence>
<dbReference type="Gene3D" id="1.10.357.10">
    <property type="entry name" value="Tetracycline Repressor, domain 2"/>
    <property type="match status" value="1"/>
</dbReference>
<dbReference type="Pfam" id="PF13977">
    <property type="entry name" value="TetR_C_6"/>
    <property type="match status" value="1"/>
</dbReference>
<dbReference type="InterPro" id="IPR036271">
    <property type="entry name" value="Tet_transcr_reg_TetR-rel_C_sf"/>
</dbReference>
<dbReference type="InterPro" id="IPR039538">
    <property type="entry name" value="BetI_C"/>
</dbReference>
<dbReference type="SUPFAM" id="SSF46689">
    <property type="entry name" value="Homeodomain-like"/>
    <property type="match status" value="1"/>
</dbReference>
<evidence type="ECO:0000256" key="1">
    <source>
        <dbReference type="ARBA" id="ARBA00022491"/>
    </source>
</evidence>
<dbReference type="Proteomes" id="UP001226691">
    <property type="component" value="Unassembled WGS sequence"/>
</dbReference>
<keyword evidence="3 5" id="KW-0238">DNA-binding</keyword>
<evidence type="ECO:0000256" key="3">
    <source>
        <dbReference type="ARBA" id="ARBA00023125"/>
    </source>
</evidence>
<sequence length="219" mass="23243">MTRDDEAAEGAHPLDGAHPPDGVPATHDRLGRSGAYTKGVARRQEILDRAIDVFAERGAEGASLRSIARALGVSHAALLHYFDSREQLLVAVYDHANRQTPPAPDATALSSLTDAAAHNTSVPGLVELYTTLVAASLKDDSASARAYFTERFARLRAELAERLRAEQADGRVRADCDPDQVAALLIAASDGLQVQWLLEPSIPLADVLGALGGLLAPPR</sequence>
<evidence type="ECO:0000259" key="7">
    <source>
        <dbReference type="PROSITE" id="PS50977"/>
    </source>
</evidence>
<organism evidence="8 9">
    <name type="scientific">Microbacterium trichothecenolyticum</name>
    <name type="common">Aureobacterium trichothecenolyticum</name>
    <dbReference type="NCBI Taxonomy" id="69370"/>
    <lineage>
        <taxon>Bacteria</taxon>
        <taxon>Bacillati</taxon>
        <taxon>Actinomycetota</taxon>
        <taxon>Actinomycetes</taxon>
        <taxon>Micrococcales</taxon>
        <taxon>Microbacteriaceae</taxon>
        <taxon>Microbacterium</taxon>
    </lineage>
</organism>
<protein>
    <submittedName>
        <fullName evidence="8">AcrR family transcriptional regulator</fullName>
    </submittedName>
</protein>
<keyword evidence="2" id="KW-0805">Transcription regulation</keyword>
<gene>
    <name evidence="8" type="ORF">QE412_002915</name>
</gene>
<comment type="caution">
    <text evidence="8">The sequence shown here is derived from an EMBL/GenBank/DDBJ whole genome shotgun (WGS) entry which is preliminary data.</text>
</comment>
<feature type="DNA-binding region" description="H-T-H motif" evidence="5">
    <location>
        <begin position="63"/>
        <end position="82"/>
    </location>
</feature>
<reference evidence="8 9" key="1">
    <citation type="submission" date="2023-07" db="EMBL/GenBank/DDBJ databases">
        <title>Functional and genomic diversity of the sorghum phyllosphere microbiome.</title>
        <authorList>
            <person name="Shade A."/>
        </authorList>
    </citation>
    <scope>NUCLEOTIDE SEQUENCE [LARGE SCALE GENOMIC DNA]</scope>
    <source>
        <strain evidence="8 9">SORGH_AS_1207</strain>
    </source>
</reference>
<feature type="domain" description="HTH tetR-type" evidence="7">
    <location>
        <begin position="40"/>
        <end position="100"/>
    </location>
</feature>
<evidence type="ECO:0000256" key="5">
    <source>
        <dbReference type="PROSITE-ProRule" id="PRU00335"/>
    </source>
</evidence>
<name>A0ABU0TXF5_MICTR</name>